<feature type="binding site" evidence="4">
    <location>
        <position position="92"/>
    </location>
    <ligand>
        <name>Zn(2+)</name>
        <dbReference type="ChEBI" id="CHEBI:29105"/>
    </ligand>
</feature>
<dbReference type="PANTHER" id="PTHR34535:SF3">
    <property type="entry name" value="HYDROGENASE MATURATION FACTOR HYPA"/>
    <property type="match status" value="1"/>
</dbReference>
<dbReference type="GO" id="GO:0051604">
    <property type="term" value="P:protein maturation"/>
    <property type="evidence" value="ECO:0007669"/>
    <property type="project" value="InterPro"/>
</dbReference>
<dbReference type="PIRSF" id="PIRSF004761">
    <property type="entry name" value="Hydrgn_mat_HypA"/>
    <property type="match status" value="1"/>
</dbReference>
<organism evidence="5 7">
    <name type="scientific">Legionella cherrii</name>
    <dbReference type="NCBI Taxonomy" id="28084"/>
    <lineage>
        <taxon>Bacteria</taxon>
        <taxon>Pseudomonadati</taxon>
        <taxon>Pseudomonadota</taxon>
        <taxon>Gammaproteobacteria</taxon>
        <taxon>Legionellales</taxon>
        <taxon>Legionellaceae</taxon>
        <taxon>Legionella</taxon>
    </lineage>
</organism>
<keyword evidence="3 4" id="KW-0862">Zinc</keyword>
<reference evidence="6 8" key="2">
    <citation type="submission" date="2018-12" db="EMBL/GenBank/DDBJ databases">
        <authorList>
            <consortium name="Pathogen Informatics"/>
        </authorList>
    </citation>
    <scope>NUCLEOTIDE SEQUENCE [LARGE SCALE GENOMIC DNA]</scope>
    <source>
        <strain evidence="6 8">NCTC11976</strain>
    </source>
</reference>
<dbReference type="EMBL" id="LR134173">
    <property type="protein sequence ID" value="VEB38859.1"/>
    <property type="molecule type" value="Genomic_DNA"/>
</dbReference>
<dbReference type="NCBIfam" id="TIGR00100">
    <property type="entry name" value="hypA"/>
    <property type="match status" value="1"/>
</dbReference>
<evidence type="ECO:0000256" key="4">
    <source>
        <dbReference type="HAMAP-Rule" id="MF_00213"/>
    </source>
</evidence>
<dbReference type="Proteomes" id="UP000054921">
    <property type="component" value="Unassembled WGS sequence"/>
</dbReference>
<dbReference type="EMBL" id="LNXW01000013">
    <property type="protein sequence ID" value="KTC80295.1"/>
    <property type="molecule type" value="Genomic_DNA"/>
</dbReference>
<feature type="binding site" evidence="4">
    <location>
        <position position="73"/>
    </location>
    <ligand>
        <name>Zn(2+)</name>
        <dbReference type="ChEBI" id="CHEBI:29105"/>
    </ligand>
</feature>
<feature type="binding site" evidence="4">
    <location>
        <position position="76"/>
    </location>
    <ligand>
        <name>Zn(2+)</name>
        <dbReference type="ChEBI" id="CHEBI:29105"/>
    </ligand>
</feature>
<sequence>MHELWVCKSILEIIKQKAAATQCTRVKKIILEIGQLAAIEKDALTFGFKVITEGTIAENAELYIIDIPGEGLCESCQNRSPLQQYYDACQVCGGHQLKVIQGEELQIKSMVVE</sequence>
<dbReference type="RefSeq" id="WP_028379951.1">
    <property type="nucleotide sequence ID" value="NZ_CAAAIT010000001.1"/>
</dbReference>
<evidence type="ECO:0000313" key="7">
    <source>
        <dbReference type="Proteomes" id="UP000054921"/>
    </source>
</evidence>
<feature type="binding site" evidence="4">
    <location>
        <position position="2"/>
    </location>
    <ligand>
        <name>Ni(2+)</name>
        <dbReference type="ChEBI" id="CHEBI:49786"/>
    </ligand>
</feature>
<dbReference type="Proteomes" id="UP000277577">
    <property type="component" value="Chromosome"/>
</dbReference>
<gene>
    <name evidence="4 5" type="primary">hypA</name>
    <name evidence="5" type="ORF">Lche_2315</name>
    <name evidence="6" type="ORF">NCTC11976_02951</name>
</gene>
<dbReference type="HAMAP" id="MF_00213">
    <property type="entry name" value="HypA_HybF"/>
    <property type="match status" value="1"/>
</dbReference>
<protein>
    <recommendedName>
        <fullName evidence="4">Hydrogenase maturation factor HypA</fullName>
    </recommendedName>
</protein>
<dbReference type="InterPro" id="IPR000688">
    <property type="entry name" value="HypA/HybF"/>
</dbReference>
<accession>A0A0W0SA63</accession>
<dbReference type="OrthoDB" id="288014at2"/>
<dbReference type="GO" id="GO:0016151">
    <property type="term" value="F:nickel cation binding"/>
    <property type="evidence" value="ECO:0007669"/>
    <property type="project" value="UniProtKB-UniRule"/>
</dbReference>
<feature type="binding site" evidence="4">
    <location>
        <position position="89"/>
    </location>
    <ligand>
        <name>Zn(2+)</name>
        <dbReference type="ChEBI" id="CHEBI:29105"/>
    </ligand>
</feature>
<evidence type="ECO:0000313" key="8">
    <source>
        <dbReference type="Proteomes" id="UP000277577"/>
    </source>
</evidence>
<evidence type="ECO:0000313" key="6">
    <source>
        <dbReference type="EMBL" id="VEB38859.1"/>
    </source>
</evidence>
<name>A0A0W0SA63_9GAMM</name>
<proteinExistence type="inferred from homology"/>
<keyword evidence="8" id="KW-1185">Reference proteome</keyword>
<comment type="function">
    <text evidence="4">Involved in the maturation of [NiFe] hydrogenases. Required for nickel insertion into the metal center of the hydrogenase.</text>
</comment>
<evidence type="ECO:0000256" key="1">
    <source>
        <dbReference type="ARBA" id="ARBA00022596"/>
    </source>
</evidence>
<dbReference type="Gene3D" id="3.30.2320.80">
    <property type="match status" value="1"/>
</dbReference>
<evidence type="ECO:0000256" key="2">
    <source>
        <dbReference type="ARBA" id="ARBA00022723"/>
    </source>
</evidence>
<dbReference type="PANTHER" id="PTHR34535">
    <property type="entry name" value="HYDROGENASE MATURATION FACTOR HYPA"/>
    <property type="match status" value="1"/>
</dbReference>
<dbReference type="Pfam" id="PF01155">
    <property type="entry name" value="HypA"/>
    <property type="match status" value="1"/>
</dbReference>
<keyword evidence="1 4" id="KW-0533">Nickel</keyword>
<comment type="similarity">
    <text evidence="4">Belongs to the HypA/HybF family.</text>
</comment>
<evidence type="ECO:0000256" key="3">
    <source>
        <dbReference type="ARBA" id="ARBA00022833"/>
    </source>
</evidence>
<reference evidence="5 7" key="1">
    <citation type="submission" date="2015-11" db="EMBL/GenBank/DDBJ databases">
        <title>Genomic analysis of 38 Legionella species identifies large and diverse effector repertoires.</title>
        <authorList>
            <person name="Burstein D."/>
            <person name="Amaro F."/>
            <person name="Zusman T."/>
            <person name="Lifshitz Z."/>
            <person name="Cohen O."/>
            <person name="Gilbert J.A."/>
            <person name="Pupko T."/>
            <person name="Shuman H.A."/>
            <person name="Segal G."/>
        </authorList>
    </citation>
    <scope>NUCLEOTIDE SEQUENCE [LARGE SCALE GENOMIC DNA]</scope>
    <source>
        <strain evidence="5 7">ORW</strain>
    </source>
</reference>
<dbReference type="STRING" id="28084.Lche_2315"/>
<dbReference type="GO" id="GO:0008270">
    <property type="term" value="F:zinc ion binding"/>
    <property type="evidence" value="ECO:0007669"/>
    <property type="project" value="UniProtKB-UniRule"/>
</dbReference>
<evidence type="ECO:0000313" key="5">
    <source>
        <dbReference type="EMBL" id="KTC80295.1"/>
    </source>
</evidence>
<dbReference type="AlphaFoldDB" id="A0A0W0SA63"/>
<dbReference type="PATRIC" id="fig|28084.5.peg.2507"/>
<keyword evidence="2 4" id="KW-0479">Metal-binding</keyword>